<evidence type="ECO:0000256" key="5">
    <source>
        <dbReference type="ARBA" id="ARBA00022833"/>
    </source>
</evidence>
<keyword evidence="9" id="KW-1185">Reference proteome</keyword>
<proteinExistence type="inferred from homology"/>
<reference evidence="8 9" key="1">
    <citation type="submission" date="2022-02" db="EMBL/GenBank/DDBJ databases">
        <title>The car tank lid bacteriome: a reservoir of bacteria with potential in bioremediation of fuel.</title>
        <authorList>
            <person name="Vidal-Verdu A."/>
            <person name="Gomez-Martinez D."/>
            <person name="Latorre-Perez A."/>
            <person name="Pereto J."/>
            <person name="Porcar M."/>
        </authorList>
    </citation>
    <scope>NUCLEOTIDE SEQUENCE [LARGE SCALE GENOMIC DNA]</scope>
    <source>
        <strain evidence="8 9">4D.3</strain>
    </source>
</reference>
<evidence type="ECO:0000259" key="7">
    <source>
        <dbReference type="Pfam" id="PF00962"/>
    </source>
</evidence>
<dbReference type="SUPFAM" id="SSF51556">
    <property type="entry name" value="Metallo-dependent hydrolases"/>
    <property type="match status" value="1"/>
</dbReference>
<dbReference type="Pfam" id="PF00962">
    <property type="entry name" value="A_deaminase"/>
    <property type="match status" value="1"/>
</dbReference>
<evidence type="ECO:0000256" key="3">
    <source>
        <dbReference type="ARBA" id="ARBA00022723"/>
    </source>
</evidence>
<dbReference type="InterPro" id="IPR006330">
    <property type="entry name" value="Ado/ade_deaminase"/>
</dbReference>
<evidence type="ECO:0000313" key="8">
    <source>
        <dbReference type="EMBL" id="MCK9792624.1"/>
    </source>
</evidence>
<feature type="domain" description="Adenosine deaminase" evidence="7">
    <location>
        <begin position="8"/>
        <end position="335"/>
    </location>
</feature>
<comment type="similarity">
    <text evidence="2">Belongs to the metallo-dependent hydrolases superfamily. Adenosine and AMP deaminases family.</text>
</comment>
<dbReference type="InterPro" id="IPR006650">
    <property type="entry name" value="A/AMP_deam_AS"/>
</dbReference>
<dbReference type="NCBIfam" id="NF006849">
    <property type="entry name" value="PRK09358.1-5"/>
    <property type="match status" value="1"/>
</dbReference>
<sequence>MRDLAKLPKAHLHLHFTGSMRVPTLRDLAAEHGVRLPGALTDGDPLRVPADERGWFRFQRLYDAARACVRSEADMRRLVDEAAADDAAEGSRRLEIQVDPTSYAPFVGGITPAVEIVLDAARSASAAHGVEVAVVVAASRMRHPLDARTLARLAARYAGEGPGEVVGFGLSNDERRGDTAEFAAAFRIARRAGLASVPHGGELLGPAHVRDVLDALHPDRLGHGVRAGEDPALLGELVERGIALEVCPASNVGLGVYSEVSRVPLRPLVEAGARVALGADDPLLFSSRLLDQYVAAREVHGFSDEELADLARSSVRASRASEATRRALLAEVDAWLAAPDPAPAPGAEPLSSASHPPAG</sequence>
<gene>
    <name evidence="8" type="ORF">M1843_02540</name>
</gene>
<evidence type="ECO:0000256" key="6">
    <source>
        <dbReference type="SAM" id="MobiDB-lite"/>
    </source>
</evidence>
<evidence type="ECO:0000256" key="1">
    <source>
        <dbReference type="ARBA" id="ARBA00001947"/>
    </source>
</evidence>
<dbReference type="RefSeq" id="WP_416342480.1">
    <property type="nucleotide sequence ID" value="NZ_JALQCY010000001.1"/>
</dbReference>
<organism evidence="8 9">
    <name type="scientific">Isoptericola peretonis</name>
    <dbReference type="NCBI Taxonomy" id="2918523"/>
    <lineage>
        <taxon>Bacteria</taxon>
        <taxon>Bacillati</taxon>
        <taxon>Actinomycetota</taxon>
        <taxon>Actinomycetes</taxon>
        <taxon>Micrococcales</taxon>
        <taxon>Promicromonosporaceae</taxon>
        <taxon>Isoptericola</taxon>
    </lineage>
</organism>
<dbReference type="GO" id="GO:0016787">
    <property type="term" value="F:hydrolase activity"/>
    <property type="evidence" value="ECO:0007669"/>
    <property type="project" value="UniProtKB-KW"/>
</dbReference>
<dbReference type="NCBIfam" id="TIGR01430">
    <property type="entry name" value="aden_deam"/>
    <property type="match status" value="1"/>
</dbReference>
<name>A0ABT0IZN2_9MICO</name>
<evidence type="ECO:0000256" key="4">
    <source>
        <dbReference type="ARBA" id="ARBA00022801"/>
    </source>
</evidence>
<feature type="region of interest" description="Disordered" evidence="6">
    <location>
        <begin position="340"/>
        <end position="359"/>
    </location>
</feature>
<dbReference type="Gene3D" id="3.20.20.140">
    <property type="entry name" value="Metal-dependent hydrolases"/>
    <property type="match status" value="1"/>
</dbReference>
<dbReference type="EMBL" id="JALQCY010000001">
    <property type="protein sequence ID" value="MCK9792624.1"/>
    <property type="molecule type" value="Genomic_DNA"/>
</dbReference>
<keyword evidence="5" id="KW-0862">Zinc</keyword>
<protein>
    <submittedName>
        <fullName evidence="8">Adenosine deaminase</fullName>
        <ecNumber evidence="8">3.5.4.4</ecNumber>
    </submittedName>
</protein>
<keyword evidence="4 8" id="KW-0378">Hydrolase</keyword>
<evidence type="ECO:0000313" key="9">
    <source>
        <dbReference type="Proteomes" id="UP001651050"/>
    </source>
</evidence>
<dbReference type="EC" id="3.5.4.4" evidence="8"/>
<dbReference type="InterPro" id="IPR001365">
    <property type="entry name" value="A_deaminase_dom"/>
</dbReference>
<dbReference type="InterPro" id="IPR032466">
    <property type="entry name" value="Metal_Hydrolase"/>
</dbReference>
<accession>A0ABT0IZN2</accession>
<dbReference type="PANTHER" id="PTHR43114:SF6">
    <property type="entry name" value="ADENINE DEAMINASE"/>
    <property type="match status" value="1"/>
</dbReference>
<keyword evidence="3" id="KW-0479">Metal-binding</keyword>
<dbReference type="Proteomes" id="UP001651050">
    <property type="component" value="Unassembled WGS sequence"/>
</dbReference>
<comment type="caution">
    <text evidence="8">The sequence shown here is derived from an EMBL/GenBank/DDBJ whole genome shotgun (WGS) entry which is preliminary data.</text>
</comment>
<dbReference type="PROSITE" id="PS00485">
    <property type="entry name" value="A_DEAMINASE"/>
    <property type="match status" value="1"/>
</dbReference>
<evidence type="ECO:0000256" key="2">
    <source>
        <dbReference type="ARBA" id="ARBA00006676"/>
    </source>
</evidence>
<dbReference type="PANTHER" id="PTHR43114">
    <property type="entry name" value="ADENINE DEAMINASE"/>
    <property type="match status" value="1"/>
</dbReference>
<comment type="cofactor">
    <cofactor evidence="1">
        <name>Zn(2+)</name>
        <dbReference type="ChEBI" id="CHEBI:29105"/>
    </cofactor>
</comment>